<dbReference type="EMBL" id="JAAARO010000021">
    <property type="protein sequence ID" value="KAF5728534.1"/>
    <property type="molecule type" value="Genomic_DNA"/>
</dbReference>
<dbReference type="InParanoid" id="A0A7J7C310"/>
<proteinExistence type="predicted"/>
<organism evidence="1 2">
    <name type="scientific">Tripterygium wilfordii</name>
    <name type="common">Thunder God vine</name>
    <dbReference type="NCBI Taxonomy" id="458696"/>
    <lineage>
        <taxon>Eukaryota</taxon>
        <taxon>Viridiplantae</taxon>
        <taxon>Streptophyta</taxon>
        <taxon>Embryophyta</taxon>
        <taxon>Tracheophyta</taxon>
        <taxon>Spermatophyta</taxon>
        <taxon>Magnoliopsida</taxon>
        <taxon>eudicotyledons</taxon>
        <taxon>Gunneridae</taxon>
        <taxon>Pentapetalae</taxon>
        <taxon>rosids</taxon>
        <taxon>fabids</taxon>
        <taxon>Celastrales</taxon>
        <taxon>Celastraceae</taxon>
        <taxon>Tripterygium</taxon>
    </lineage>
</organism>
<dbReference type="Proteomes" id="UP000593562">
    <property type="component" value="Unassembled WGS sequence"/>
</dbReference>
<evidence type="ECO:0000313" key="1">
    <source>
        <dbReference type="EMBL" id="KAF5728534.1"/>
    </source>
</evidence>
<keyword evidence="2" id="KW-1185">Reference proteome</keyword>
<dbReference type="AlphaFoldDB" id="A0A7J7C310"/>
<comment type="caution">
    <text evidence="1">The sequence shown here is derived from an EMBL/GenBank/DDBJ whole genome shotgun (WGS) entry which is preliminary data.</text>
</comment>
<sequence length="62" mass="6908">MKNLEAVAFLGLHRSVAVKSVGNNYISGRKHRVEHQKVKCGLSWFAYVPGKSGRLVILNMVL</sequence>
<name>A0A7J7C310_TRIWF</name>
<evidence type="ECO:0000313" key="2">
    <source>
        <dbReference type="Proteomes" id="UP000593562"/>
    </source>
</evidence>
<gene>
    <name evidence="1" type="ORF">HS088_TW21G00682</name>
</gene>
<protein>
    <submittedName>
        <fullName evidence="1">Uncharacterized protein</fullName>
    </submittedName>
</protein>
<accession>A0A7J7C310</accession>
<reference evidence="1 2" key="1">
    <citation type="journal article" date="2020" name="Nat. Commun.">
        <title>Genome of Tripterygium wilfordii and identification of cytochrome P450 involved in triptolide biosynthesis.</title>
        <authorList>
            <person name="Tu L."/>
            <person name="Su P."/>
            <person name="Zhang Z."/>
            <person name="Gao L."/>
            <person name="Wang J."/>
            <person name="Hu T."/>
            <person name="Zhou J."/>
            <person name="Zhang Y."/>
            <person name="Zhao Y."/>
            <person name="Liu Y."/>
            <person name="Song Y."/>
            <person name="Tong Y."/>
            <person name="Lu Y."/>
            <person name="Yang J."/>
            <person name="Xu C."/>
            <person name="Jia M."/>
            <person name="Peters R.J."/>
            <person name="Huang L."/>
            <person name="Gao W."/>
        </authorList>
    </citation>
    <scope>NUCLEOTIDE SEQUENCE [LARGE SCALE GENOMIC DNA]</scope>
    <source>
        <strain evidence="2">cv. XIE 37</strain>
        <tissue evidence="1">Leaf</tissue>
    </source>
</reference>